<evidence type="ECO:0000259" key="1">
    <source>
        <dbReference type="PROSITE" id="PS50531"/>
    </source>
</evidence>
<name>A0A1S1RA54_9ACTN</name>
<organism evidence="2 3">
    <name type="scientific">Parafrankia colletiae</name>
    <dbReference type="NCBI Taxonomy" id="573497"/>
    <lineage>
        <taxon>Bacteria</taxon>
        <taxon>Bacillati</taxon>
        <taxon>Actinomycetota</taxon>
        <taxon>Actinomycetes</taxon>
        <taxon>Frankiales</taxon>
        <taxon>Frankiaceae</taxon>
        <taxon>Parafrankia</taxon>
    </lineage>
</organism>
<keyword evidence="3" id="KW-1185">Reference proteome</keyword>
<gene>
    <name evidence="2" type="ORF">CC117_11860</name>
</gene>
<dbReference type="InterPro" id="IPR002560">
    <property type="entry name" value="Transposase_DDE"/>
</dbReference>
<dbReference type="InterPro" id="IPR017894">
    <property type="entry name" value="HTH_IS21_transposase_type"/>
</dbReference>
<proteinExistence type="predicted"/>
<evidence type="ECO:0000313" key="2">
    <source>
        <dbReference type="EMBL" id="OHV42415.1"/>
    </source>
</evidence>
<dbReference type="AlphaFoldDB" id="A0A1S1RA54"/>
<sequence length="478" mass="52056">MVDAAIAGAQVEIDLLVRRFRCLTAGCPRVTFAEQVAGLTSPHARYTPLAGRMIEAIGLALAGRAGARLAGRIGLPAGRNTLLRRVRALSDPQIGAVTVLGVDDFALRRGRVYGTVLIDLDSHRPVDLLPDREAATFAGWLAEHPGAQVICRDRAGAYAEGARTGAPDAVQVADRFHLWSNLAGYVETTVARHRSCLAQPPVTHEAADEPRADLDNAVAAARDASFEQRAFVRHARERYTAVQELKAAGVGIKPIAARLGLARGTVRKYYRAASVDDVLAKARDGRGSILRPWEPYLTERVNAGITNGSQLFQEIRDQGYTGSKAVVLTYLRPLRAGGSTAAPAPQPAPKVRTVTRWILTHPEHLDEQDTLALQQVLTRCQDLRKTAGHVTAFAQMLTGRHGDRLNGWIAAVDADDLPELHRFTRGLLRDHDAVLNGLTLPHSSGQVEGTVNRIKMIKRQMYGRANFDLLRKRVLLAT</sequence>
<protein>
    <submittedName>
        <fullName evidence="2">Transposase</fullName>
    </submittedName>
</protein>
<dbReference type="PROSITE" id="PS50531">
    <property type="entry name" value="HTH_IS21"/>
    <property type="match status" value="1"/>
</dbReference>
<comment type="caution">
    <text evidence="2">The sequence shown here is derived from an EMBL/GenBank/DDBJ whole genome shotgun (WGS) entry which is preliminary data.</text>
</comment>
<feature type="domain" description="HTH IS21-type" evidence="1">
    <location>
        <begin position="237"/>
        <end position="301"/>
    </location>
</feature>
<evidence type="ECO:0000313" key="3">
    <source>
        <dbReference type="Proteomes" id="UP000179627"/>
    </source>
</evidence>
<reference evidence="3" key="1">
    <citation type="submission" date="2016-07" db="EMBL/GenBank/DDBJ databases">
        <title>Sequence Frankia sp. strain CcI1.17.</title>
        <authorList>
            <person name="Ghodhbane-Gtari F."/>
            <person name="Swanson E."/>
            <person name="Gueddou A."/>
            <person name="Morris K."/>
            <person name="Hezbri K."/>
            <person name="Ktari A."/>
            <person name="Nouioui I."/>
            <person name="Abebe-Akele F."/>
            <person name="Simpson S."/>
            <person name="Thomas K."/>
            <person name="Gtari M."/>
            <person name="Tisa L.S."/>
            <person name="Hurst S."/>
        </authorList>
    </citation>
    <scope>NUCLEOTIDE SEQUENCE [LARGE SCALE GENOMIC DNA]</scope>
    <source>
        <strain evidence="3">Cc1.17</strain>
    </source>
</reference>
<dbReference type="NCBIfam" id="NF033550">
    <property type="entry name" value="transpos_ISL3"/>
    <property type="match status" value="1"/>
</dbReference>
<accession>A0A1S1RA54</accession>
<dbReference type="PANTHER" id="PTHR33498">
    <property type="entry name" value="TRANSPOSASE FOR INSERTION SEQUENCE ELEMENT IS1557"/>
    <property type="match status" value="1"/>
</dbReference>
<dbReference type="InterPro" id="IPR047951">
    <property type="entry name" value="Transpos_ISL3"/>
</dbReference>
<dbReference type="EMBL" id="MBLM01000047">
    <property type="protein sequence ID" value="OHV42415.1"/>
    <property type="molecule type" value="Genomic_DNA"/>
</dbReference>
<dbReference type="Pfam" id="PF01610">
    <property type="entry name" value="DDE_Tnp_ISL3"/>
    <property type="match status" value="2"/>
</dbReference>
<dbReference type="PANTHER" id="PTHR33498:SF1">
    <property type="entry name" value="TRANSPOSASE FOR INSERTION SEQUENCE ELEMENT IS1557"/>
    <property type="match status" value="1"/>
</dbReference>
<dbReference type="Proteomes" id="UP000179627">
    <property type="component" value="Unassembled WGS sequence"/>
</dbReference>